<dbReference type="Pfam" id="PF23559">
    <property type="entry name" value="WHD_DRP"/>
    <property type="match status" value="1"/>
</dbReference>
<dbReference type="InterPro" id="IPR044974">
    <property type="entry name" value="Disease_R_plants"/>
</dbReference>
<evidence type="ECO:0000259" key="5">
    <source>
        <dbReference type="Pfam" id="PF23559"/>
    </source>
</evidence>
<feature type="domain" description="Disease resistance protein winged helix" evidence="5">
    <location>
        <begin position="707"/>
        <end position="763"/>
    </location>
</feature>
<gene>
    <name evidence="7" type="ORF">FSB_LOCUS21140</name>
</gene>
<dbReference type="AlphaFoldDB" id="A0A2N9G137"/>
<evidence type="ECO:0008006" key="8">
    <source>
        <dbReference type="Google" id="ProtNLM"/>
    </source>
</evidence>
<name>A0A2N9G137_FAGSY</name>
<dbReference type="SUPFAM" id="SSF52540">
    <property type="entry name" value="P-loop containing nucleoside triphosphate hydrolases"/>
    <property type="match status" value="1"/>
</dbReference>
<keyword evidence="2" id="KW-0611">Plant defense</keyword>
<dbReference type="SUPFAM" id="SSF52058">
    <property type="entry name" value="L domain-like"/>
    <property type="match status" value="2"/>
</dbReference>
<protein>
    <recommendedName>
        <fullName evidence="8">NB-ARC domain-containing protein</fullName>
    </recommendedName>
</protein>
<dbReference type="InterPro" id="IPR036388">
    <property type="entry name" value="WH-like_DNA-bd_sf"/>
</dbReference>
<dbReference type="EMBL" id="OIVN01001377">
    <property type="protein sequence ID" value="SPC93258.1"/>
    <property type="molecule type" value="Genomic_DNA"/>
</dbReference>
<dbReference type="InterPro" id="IPR032675">
    <property type="entry name" value="LRR_dom_sf"/>
</dbReference>
<reference evidence="7" key="1">
    <citation type="submission" date="2018-02" db="EMBL/GenBank/DDBJ databases">
        <authorList>
            <person name="Cohen D.B."/>
            <person name="Kent A.D."/>
        </authorList>
    </citation>
    <scope>NUCLEOTIDE SEQUENCE</scope>
</reference>
<organism evidence="7">
    <name type="scientific">Fagus sylvatica</name>
    <name type="common">Beechnut</name>
    <dbReference type="NCBI Taxonomy" id="28930"/>
    <lineage>
        <taxon>Eukaryota</taxon>
        <taxon>Viridiplantae</taxon>
        <taxon>Streptophyta</taxon>
        <taxon>Embryophyta</taxon>
        <taxon>Tracheophyta</taxon>
        <taxon>Spermatophyta</taxon>
        <taxon>Magnoliopsida</taxon>
        <taxon>eudicotyledons</taxon>
        <taxon>Gunneridae</taxon>
        <taxon>Pentapetalae</taxon>
        <taxon>rosids</taxon>
        <taxon>fabids</taxon>
        <taxon>Fagales</taxon>
        <taxon>Fagaceae</taxon>
        <taxon>Fagus</taxon>
    </lineage>
</organism>
<evidence type="ECO:0000313" key="7">
    <source>
        <dbReference type="EMBL" id="SPC93258.1"/>
    </source>
</evidence>
<dbReference type="PANTHER" id="PTHR23155:SF1052">
    <property type="entry name" value="DISEASE RESISTANCE PROTEIN RPM1"/>
    <property type="match status" value="1"/>
</dbReference>
<dbReference type="Gene3D" id="3.80.10.10">
    <property type="entry name" value="Ribonuclease Inhibitor"/>
    <property type="match status" value="3"/>
</dbReference>
<feature type="compositionally biased region" description="Basic and acidic residues" evidence="3">
    <location>
        <begin position="425"/>
        <end position="445"/>
    </location>
</feature>
<dbReference type="Pfam" id="PF00931">
    <property type="entry name" value="NB-ARC"/>
    <property type="match status" value="2"/>
</dbReference>
<evidence type="ECO:0000259" key="6">
    <source>
        <dbReference type="Pfam" id="PF23598"/>
    </source>
</evidence>
<dbReference type="FunFam" id="1.10.10.10:FF:000322">
    <property type="entry name" value="Probable disease resistance protein At1g63360"/>
    <property type="match status" value="1"/>
</dbReference>
<dbReference type="PANTHER" id="PTHR23155">
    <property type="entry name" value="DISEASE RESISTANCE PROTEIN RP"/>
    <property type="match status" value="1"/>
</dbReference>
<dbReference type="Gene3D" id="1.10.10.10">
    <property type="entry name" value="Winged helix-like DNA-binding domain superfamily/Winged helix DNA-binding domain"/>
    <property type="match status" value="1"/>
</dbReference>
<proteinExistence type="predicted"/>
<feature type="domain" description="Disease resistance R13L4/SHOC-2-like LRR" evidence="6">
    <location>
        <begin position="764"/>
        <end position="1070"/>
    </location>
</feature>
<feature type="domain" description="NB-ARC" evidence="4">
    <location>
        <begin position="572"/>
        <end position="617"/>
    </location>
</feature>
<dbReference type="InterPro" id="IPR002182">
    <property type="entry name" value="NB-ARC"/>
</dbReference>
<dbReference type="GO" id="GO:0043531">
    <property type="term" value="F:ADP binding"/>
    <property type="evidence" value="ECO:0007669"/>
    <property type="project" value="InterPro"/>
</dbReference>
<keyword evidence="1" id="KW-0677">Repeat</keyword>
<dbReference type="Pfam" id="PF23598">
    <property type="entry name" value="LRR_14"/>
    <property type="match status" value="2"/>
</dbReference>
<evidence type="ECO:0000256" key="2">
    <source>
        <dbReference type="ARBA" id="ARBA00022821"/>
    </source>
</evidence>
<evidence type="ECO:0000256" key="1">
    <source>
        <dbReference type="ARBA" id="ARBA00022737"/>
    </source>
</evidence>
<dbReference type="Gene3D" id="1.10.8.430">
    <property type="entry name" value="Helical domain of apoptotic protease-activating factors"/>
    <property type="match status" value="1"/>
</dbReference>
<dbReference type="InterPro" id="IPR058922">
    <property type="entry name" value="WHD_DRP"/>
</dbReference>
<sequence length="1149" mass="132093">MEDLSFCHVLSKEESSFEGLSQCLSMDGVSYNVLEGFEDKHIHSILLFNLDELPKSFMITFFADFKLLKVMDFEDAPLYHIPEDMGSLFNLWYLSFRNTKVNILPKSIGKLQNLETLDLKQTLICDIPVEINKLCKLRHFSAYNRDYKTDFSLTWQKGVKIPKGVGCLKSLQKLYYVKVNHGGIDLIEELGKLKQLKKLCIQNMTTEIGRAFCASIQNMKDLQSLEVSLICVDEIIDLQYMSSPPQFLQRLHISGRLDKLPDWIPKLQHLVRLRMFWSRLEDDPLKALQNLPNLLQLTFSRQAYDGEQLHFKTGGFLKLKELGLGHLNGLYSLLIDEGALPLLEMLLIGSTPQLKEVPSGIHHLRNLKQLNLADMPNEFEDSLDHGPDNWIVEHVPVVCIGHKVRIGYYGYDRHILGSKHLERSRKQTINQHDDHKDNDSHDILSHNKQLQGSSSGARNDRWHDPRKDSFYLDDADVVGIESPRDELIGWLVEGLPYRTVLSVVGMGGLGKTTLAKKVYDHQKVRGHFDCHAWIPVSQSYNTEHLLRSMIKQFCKARMEYPPQGLDEMDDGGGRIMITTRNRELASYCKKSSTVHVHELQPLPHDEAWKLFCKRVFQFDFGGHCPPALENLSHNIVEKCKGLPLAIVAIGGLLSTKDKTIFEWQNLHDGLGIELGRNPHLVGIDKILSLSYEDLPYNLKSCFLYLGMYPEDYSINCVRLIRQWIAEGFVKKIEGKTIEEIAREYLTELIHRSLVQVSIVDFDGKLLKVMDFEDAPLYHIPEDMGSLFHLRYLSFRNTKVNVLPKSIGKLQNLETLDLKQTLICDIPVEINKLGKLRHFLAYNRDYKKDFNLTWQKGVKIQKGVGCLKSLQKLYYVKVNHGGIDLIEELGKLKQLKKLGIQNMTTEIGRAFCASIQNMKDLQSLEVSSICEDEIIDLQSMSSPPQFLQRLHISGRLDKLPDWIPKLQHLVRLRMFWSRLEDDPLKALQNLPNLLQLTFSRQAYDGEQLHFKTGGFLKLKELGLHHLNGLYSLMIDEGALPLLEMLSIGPTPQLKEVPSGIHHLKNLKQLIFWDMPKEFEESLDHEQGPDNWIVEHVPLVYIGHKVRIGYYGYDRHILGSKHLERSRKQTINHHDDHKDNDSHDINSVEKG</sequence>
<accession>A0A2N9G137</accession>
<evidence type="ECO:0000256" key="3">
    <source>
        <dbReference type="SAM" id="MobiDB-lite"/>
    </source>
</evidence>
<dbReference type="PRINTS" id="PR00364">
    <property type="entry name" value="DISEASERSIST"/>
</dbReference>
<feature type="domain" description="Disease resistance R13L4/SHOC-2-like LRR" evidence="6">
    <location>
        <begin position="59"/>
        <end position="371"/>
    </location>
</feature>
<feature type="region of interest" description="Disordered" evidence="3">
    <location>
        <begin position="1126"/>
        <end position="1149"/>
    </location>
</feature>
<feature type="region of interest" description="Disordered" evidence="3">
    <location>
        <begin position="425"/>
        <end position="462"/>
    </location>
</feature>
<dbReference type="Gene3D" id="3.40.50.300">
    <property type="entry name" value="P-loop containing nucleotide triphosphate hydrolases"/>
    <property type="match status" value="1"/>
</dbReference>
<dbReference type="InterPro" id="IPR027417">
    <property type="entry name" value="P-loop_NTPase"/>
</dbReference>
<dbReference type="GO" id="GO:0098542">
    <property type="term" value="P:defense response to other organism"/>
    <property type="evidence" value="ECO:0007669"/>
    <property type="project" value="TreeGrafter"/>
</dbReference>
<dbReference type="InterPro" id="IPR042197">
    <property type="entry name" value="Apaf_helical"/>
</dbReference>
<evidence type="ECO:0000259" key="4">
    <source>
        <dbReference type="Pfam" id="PF00931"/>
    </source>
</evidence>
<dbReference type="InterPro" id="IPR055414">
    <property type="entry name" value="LRR_R13L4/SHOC2-like"/>
</dbReference>
<feature type="compositionally biased region" description="Polar residues" evidence="3">
    <location>
        <begin position="446"/>
        <end position="457"/>
    </location>
</feature>
<feature type="domain" description="NB-ARC" evidence="4">
    <location>
        <begin position="482"/>
        <end position="557"/>
    </location>
</feature>